<protein>
    <recommendedName>
        <fullName evidence="3">DUF2573 domain-containing protein</fullName>
    </recommendedName>
</protein>
<evidence type="ECO:0000313" key="2">
    <source>
        <dbReference type="Proteomes" id="UP000075683"/>
    </source>
</evidence>
<name>A0A150LXA5_9BACI</name>
<accession>A0A150LXA5</accession>
<dbReference type="Proteomes" id="UP000075683">
    <property type="component" value="Unassembled WGS sequence"/>
</dbReference>
<organism evidence="1 2">
    <name type="scientific">Caldibacillus debilis</name>
    <dbReference type="NCBI Taxonomy" id="301148"/>
    <lineage>
        <taxon>Bacteria</taxon>
        <taxon>Bacillati</taxon>
        <taxon>Bacillota</taxon>
        <taxon>Bacilli</taxon>
        <taxon>Bacillales</taxon>
        <taxon>Bacillaceae</taxon>
        <taxon>Caldibacillus</taxon>
    </lineage>
</organism>
<dbReference type="PATRIC" id="fig|301148.3.peg.4122"/>
<proteinExistence type="predicted"/>
<reference evidence="1 2" key="1">
    <citation type="submission" date="2016-01" db="EMBL/GenBank/DDBJ databases">
        <title>Draft Genome Sequences of Seven Thermophilic Sporeformers Isolated from Foods.</title>
        <authorList>
            <person name="Berendsen E.M."/>
            <person name="Wells-Bennik M.H."/>
            <person name="Krawcyk A.O."/>
            <person name="De Jong A."/>
            <person name="Holsappel S."/>
            <person name="Eijlander R.T."/>
            <person name="Kuipers O.P."/>
        </authorList>
    </citation>
    <scope>NUCLEOTIDE SEQUENCE [LARGE SCALE GENOMIC DNA]</scope>
    <source>
        <strain evidence="1 2">B4135</strain>
    </source>
</reference>
<dbReference type="Pfam" id="PF10835">
    <property type="entry name" value="DUF2573"/>
    <property type="match status" value="1"/>
</dbReference>
<comment type="caution">
    <text evidence="1">The sequence shown here is derived from an EMBL/GenBank/DDBJ whole genome shotgun (WGS) entry which is preliminary data.</text>
</comment>
<sequence>MRARIRAAIDIENDFHYYIINLPTSGNRKAEPEVETKFREQFAALLEKYTELLLGKADEELQEKVRFWILYQHISKSMPNLARHWNALYPEAKAELRNLILEIKQMNEDHRKRTHGKKDGE</sequence>
<evidence type="ECO:0008006" key="3">
    <source>
        <dbReference type="Google" id="ProtNLM"/>
    </source>
</evidence>
<dbReference type="EMBL" id="LQYT01000058">
    <property type="protein sequence ID" value="KYD16903.1"/>
    <property type="molecule type" value="Genomic_DNA"/>
</dbReference>
<dbReference type="STRING" id="301148.B4135_2582"/>
<dbReference type="AlphaFoldDB" id="A0A150LXA5"/>
<evidence type="ECO:0000313" key="1">
    <source>
        <dbReference type="EMBL" id="KYD16903.1"/>
    </source>
</evidence>
<dbReference type="InterPro" id="IPR020393">
    <property type="entry name" value="Uncharacterised_YusU"/>
</dbReference>
<gene>
    <name evidence="1" type="ORF">B4135_2582</name>
</gene>